<dbReference type="Pfam" id="PF20515">
    <property type="entry name" value="2OG-FeII_Oxy_6"/>
    <property type="match status" value="1"/>
</dbReference>
<dbReference type="OrthoDB" id="3132747at2759"/>
<gene>
    <name evidence="2" type="ORF">O181_011994</name>
</gene>
<dbReference type="Proteomes" id="UP000765509">
    <property type="component" value="Unassembled WGS sequence"/>
</dbReference>
<keyword evidence="3" id="KW-1185">Reference proteome</keyword>
<organism evidence="2 3">
    <name type="scientific">Austropuccinia psidii MF-1</name>
    <dbReference type="NCBI Taxonomy" id="1389203"/>
    <lineage>
        <taxon>Eukaryota</taxon>
        <taxon>Fungi</taxon>
        <taxon>Dikarya</taxon>
        <taxon>Basidiomycota</taxon>
        <taxon>Pucciniomycotina</taxon>
        <taxon>Pucciniomycetes</taxon>
        <taxon>Pucciniales</taxon>
        <taxon>Sphaerophragmiaceae</taxon>
        <taxon>Austropuccinia</taxon>
    </lineage>
</organism>
<name>A0A9Q3BVJ1_9BASI</name>
<evidence type="ECO:0000313" key="3">
    <source>
        <dbReference type="Proteomes" id="UP000765509"/>
    </source>
</evidence>
<reference evidence="2" key="1">
    <citation type="submission" date="2021-03" db="EMBL/GenBank/DDBJ databases">
        <title>Draft genome sequence of rust myrtle Austropuccinia psidii MF-1, a brazilian biotype.</title>
        <authorList>
            <person name="Quecine M.C."/>
            <person name="Pachon D.M.R."/>
            <person name="Bonatelli M.L."/>
            <person name="Correr F.H."/>
            <person name="Franceschini L.M."/>
            <person name="Leite T.F."/>
            <person name="Margarido G.R.A."/>
            <person name="Almeida C.A."/>
            <person name="Ferrarezi J.A."/>
            <person name="Labate C.A."/>
        </authorList>
    </citation>
    <scope>NUCLEOTIDE SEQUENCE</scope>
    <source>
        <strain evidence="2">MF-1</strain>
    </source>
</reference>
<dbReference type="AlphaFoldDB" id="A0A9Q3BVJ1"/>
<feature type="domain" description="Tet-like 2OG-Fe(II) oxygenase" evidence="1">
    <location>
        <begin position="161"/>
        <end position="347"/>
    </location>
</feature>
<sequence>MFSYFSHNFQTNSNQQIAQHIDKDNIKPFSITEAITDPTDPSELQLPVMEDDKEVHQKPKLSRSRRKLLQLRREALKALDVPPGSHANFGAIPLRKNPDNKGIPLFVLPPFHPKNKPYIVINQTYKPCLPVSIFQIHSSNDPLYKELGKMIISLNQLAINQQPITSNNYMLGGLMKSIGFRSGSDEGESTVVYGRKRNLAAAQIEDDNKGYMHLTQFDSFIDSRVKSLSLQVTKDNENQTNQENLPNCSPGEGLNHERVRPISFSNVIITTEGFHSKIHKDDKDLNTWTYGLFAFIDKKTFQPVNSQFDPSNHGLSFPDFKFLIDFSRVHGIMEVLWKASSICHQITEPPSALKNHPDITHFECTFQMNKSFLERGNKIQKLNPPEIGDDV</sequence>
<dbReference type="InterPro" id="IPR046798">
    <property type="entry name" value="2OG-FeII_Oxy_6"/>
</dbReference>
<evidence type="ECO:0000259" key="1">
    <source>
        <dbReference type="Pfam" id="PF20515"/>
    </source>
</evidence>
<evidence type="ECO:0000313" key="2">
    <source>
        <dbReference type="EMBL" id="MBW0472279.1"/>
    </source>
</evidence>
<protein>
    <recommendedName>
        <fullName evidence="1">Tet-like 2OG-Fe(II) oxygenase domain-containing protein</fullName>
    </recommendedName>
</protein>
<proteinExistence type="predicted"/>
<accession>A0A9Q3BVJ1</accession>
<comment type="caution">
    <text evidence="2">The sequence shown here is derived from an EMBL/GenBank/DDBJ whole genome shotgun (WGS) entry which is preliminary data.</text>
</comment>
<dbReference type="EMBL" id="AVOT02003033">
    <property type="protein sequence ID" value="MBW0472279.1"/>
    <property type="molecule type" value="Genomic_DNA"/>
</dbReference>